<proteinExistence type="inferred from homology"/>
<evidence type="ECO:0000313" key="10">
    <source>
        <dbReference type="Proteomes" id="UP000032749"/>
    </source>
</evidence>
<evidence type="ECO:0000256" key="6">
    <source>
        <dbReference type="ARBA" id="ARBA00023274"/>
    </source>
</evidence>
<accession>R4YV87</accession>
<dbReference type="GO" id="GO:1990904">
    <property type="term" value="C:ribonucleoprotein complex"/>
    <property type="evidence" value="ECO:0007669"/>
    <property type="project" value="UniProtKB-KW"/>
</dbReference>
<evidence type="ECO:0000256" key="2">
    <source>
        <dbReference type="ARBA" id="ARBA00011838"/>
    </source>
</evidence>
<dbReference type="GO" id="GO:0003735">
    <property type="term" value="F:structural constituent of ribosome"/>
    <property type="evidence" value="ECO:0007669"/>
    <property type="project" value="InterPro"/>
</dbReference>
<dbReference type="PROSITE" id="PS01143">
    <property type="entry name" value="RIBOSOMAL_L31"/>
    <property type="match status" value="1"/>
</dbReference>
<evidence type="ECO:0000256" key="8">
    <source>
        <dbReference type="HAMAP-Rule" id="MF_00501"/>
    </source>
</evidence>
<dbReference type="OrthoDB" id="9803251at2"/>
<dbReference type="GO" id="GO:0019843">
    <property type="term" value="F:rRNA binding"/>
    <property type="evidence" value="ECO:0007669"/>
    <property type="project" value="UniProtKB-KW"/>
</dbReference>
<dbReference type="NCBIfam" id="TIGR00105">
    <property type="entry name" value="L31"/>
    <property type="match status" value="1"/>
</dbReference>
<keyword evidence="8" id="KW-0479">Metal-binding</keyword>
<dbReference type="GO" id="GO:0005840">
    <property type="term" value="C:ribosome"/>
    <property type="evidence" value="ECO:0007669"/>
    <property type="project" value="UniProtKB-KW"/>
</dbReference>
<dbReference type="HAMAP" id="MF_00501">
    <property type="entry name" value="Ribosomal_bL31_1"/>
    <property type="match status" value="1"/>
</dbReference>
<keyword evidence="8" id="KW-0862">Zinc</keyword>
<comment type="similarity">
    <text evidence="1 8">Belongs to the bacterial ribosomal protein bL31 family. Type A subfamily.</text>
</comment>
<evidence type="ECO:0000256" key="4">
    <source>
        <dbReference type="ARBA" id="ARBA00022884"/>
    </source>
</evidence>
<sequence length="69" mass="7560">MKAGIHPEYAELAATCTCGNTFTTKSTRTGTIHLDVCSACHPFYTGKQKTVDTGGRIDKFQKRFGGFKK</sequence>
<feature type="binding site" evidence="8">
    <location>
        <position position="37"/>
    </location>
    <ligand>
        <name>Zn(2+)</name>
        <dbReference type="ChEBI" id="CHEBI:29105"/>
    </ligand>
</feature>
<evidence type="ECO:0000256" key="5">
    <source>
        <dbReference type="ARBA" id="ARBA00022980"/>
    </source>
</evidence>
<evidence type="ECO:0000256" key="1">
    <source>
        <dbReference type="ARBA" id="ARBA00009296"/>
    </source>
</evidence>
<dbReference type="InterPro" id="IPR042105">
    <property type="entry name" value="Ribosomal_bL31_sf"/>
</dbReference>
<feature type="binding site" evidence="8">
    <location>
        <position position="18"/>
    </location>
    <ligand>
        <name>Zn(2+)</name>
        <dbReference type="ChEBI" id="CHEBI:29105"/>
    </ligand>
</feature>
<feature type="binding site" evidence="8">
    <location>
        <position position="40"/>
    </location>
    <ligand>
        <name>Zn(2+)</name>
        <dbReference type="ChEBI" id="CHEBI:29105"/>
    </ligand>
</feature>
<evidence type="ECO:0000313" key="9">
    <source>
        <dbReference type="EMBL" id="CCK77769.1"/>
    </source>
</evidence>
<dbReference type="Pfam" id="PF01197">
    <property type="entry name" value="Ribosomal_L31"/>
    <property type="match status" value="1"/>
</dbReference>
<organism evidence="9 10">
    <name type="scientific">Oleispira antarctica RB-8</name>
    <dbReference type="NCBI Taxonomy" id="698738"/>
    <lineage>
        <taxon>Bacteria</taxon>
        <taxon>Pseudomonadati</taxon>
        <taxon>Pseudomonadota</taxon>
        <taxon>Gammaproteobacteria</taxon>
        <taxon>Oceanospirillales</taxon>
        <taxon>Oceanospirillaceae</taxon>
        <taxon>Oleispira</taxon>
    </lineage>
</organism>
<dbReference type="HOGENOM" id="CLU_114306_4_0_6"/>
<comment type="cofactor">
    <cofactor evidence="8">
        <name>Zn(2+)</name>
        <dbReference type="ChEBI" id="CHEBI:29105"/>
    </cofactor>
    <text evidence="8">Binds 1 zinc ion per subunit.</text>
</comment>
<protein>
    <recommendedName>
        <fullName evidence="7 8">Large ribosomal subunit protein bL31</fullName>
    </recommendedName>
</protein>
<dbReference type="Proteomes" id="UP000032749">
    <property type="component" value="Chromosome"/>
</dbReference>
<dbReference type="SUPFAM" id="SSF143800">
    <property type="entry name" value="L28p-like"/>
    <property type="match status" value="1"/>
</dbReference>
<dbReference type="GO" id="GO:0046872">
    <property type="term" value="F:metal ion binding"/>
    <property type="evidence" value="ECO:0007669"/>
    <property type="project" value="UniProtKB-KW"/>
</dbReference>
<dbReference type="NCBIfam" id="NF000612">
    <property type="entry name" value="PRK00019.1"/>
    <property type="match status" value="1"/>
</dbReference>
<dbReference type="InterPro" id="IPR002150">
    <property type="entry name" value="Ribosomal_bL31"/>
</dbReference>
<keyword evidence="3 8" id="KW-0699">rRNA-binding</keyword>
<keyword evidence="6 8" id="KW-0687">Ribonucleoprotein</keyword>
<dbReference type="GO" id="GO:0006412">
    <property type="term" value="P:translation"/>
    <property type="evidence" value="ECO:0007669"/>
    <property type="project" value="UniProtKB-UniRule"/>
</dbReference>
<dbReference type="STRING" id="698738.OLEAN_C35930"/>
<dbReference type="AlphaFoldDB" id="R4YV87"/>
<dbReference type="NCBIfam" id="NF001809">
    <property type="entry name" value="PRK00528.1"/>
    <property type="match status" value="1"/>
</dbReference>
<dbReference type="PANTHER" id="PTHR33280">
    <property type="entry name" value="50S RIBOSOMAL PROTEIN L31, CHLOROPLASTIC"/>
    <property type="match status" value="1"/>
</dbReference>
<keyword evidence="5 8" id="KW-0689">Ribosomal protein</keyword>
<dbReference type="PATRIC" id="fig|698738.3.peg.3740"/>
<dbReference type="Gene3D" id="4.10.830.30">
    <property type="entry name" value="Ribosomal protein L31"/>
    <property type="match status" value="1"/>
</dbReference>
<feature type="binding site" evidence="8">
    <location>
        <position position="16"/>
    </location>
    <ligand>
        <name>Zn(2+)</name>
        <dbReference type="ChEBI" id="CHEBI:29105"/>
    </ligand>
</feature>
<comment type="function">
    <text evidence="8">Binds the 23S rRNA.</text>
</comment>
<dbReference type="PRINTS" id="PR01249">
    <property type="entry name" value="RIBOSOMALL31"/>
</dbReference>
<dbReference type="PANTHER" id="PTHR33280:SF1">
    <property type="entry name" value="LARGE RIBOSOMAL SUBUNIT PROTEIN BL31C"/>
    <property type="match status" value="1"/>
</dbReference>
<evidence type="ECO:0000256" key="7">
    <source>
        <dbReference type="ARBA" id="ARBA00035687"/>
    </source>
</evidence>
<dbReference type="InterPro" id="IPR034704">
    <property type="entry name" value="Ribosomal_bL28/bL31-like_sf"/>
</dbReference>
<keyword evidence="10" id="KW-1185">Reference proteome</keyword>
<keyword evidence="4 8" id="KW-0694">RNA-binding</keyword>
<dbReference type="InterPro" id="IPR027491">
    <property type="entry name" value="Ribosomal_bL31_A"/>
</dbReference>
<dbReference type="EMBL" id="FO203512">
    <property type="protein sequence ID" value="CCK77769.1"/>
    <property type="molecule type" value="Genomic_DNA"/>
</dbReference>
<gene>
    <name evidence="8 9" type="primary">rpmE</name>
    <name evidence="9" type="ORF">OLEAN_C35930</name>
</gene>
<reference evidence="9 10" key="1">
    <citation type="journal article" date="2013" name="Nat. Commun.">
        <title>Genome sequence and functional genomic analysis of the oil-degrading bacterium Oleispira antarctica.</title>
        <authorList>
            <person name="Kube M."/>
            <person name="Chernikova T.N."/>
            <person name="Al-Ramahi Y."/>
            <person name="Beloqui A."/>
            <person name="Lopez-Cortez N."/>
            <person name="Guazzaroni M.E."/>
            <person name="Heipieper H.J."/>
            <person name="Klages S."/>
            <person name="Kotsyurbenko O.R."/>
            <person name="Langer I."/>
            <person name="Nechitaylo T.Y."/>
            <person name="Lunsdorf H."/>
            <person name="Fernandez M."/>
            <person name="Juarez S."/>
            <person name="Ciordia S."/>
            <person name="Singer A."/>
            <person name="Kagan O."/>
            <person name="Egorova O."/>
            <person name="Petit P.A."/>
            <person name="Stogios P."/>
            <person name="Kim Y."/>
            <person name="Tchigvintsev A."/>
            <person name="Flick R."/>
            <person name="Denaro R."/>
            <person name="Genovese M."/>
            <person name="Albar J.P."/>
            <person name="Reva O.N."/>
            <person name="Martinez-Gomariz M."/>
            <person name="Tran H."/>
            <person name="Ferrer M."/>
            <person name="Savchenko A."/>
            <person name="Yakunin A.F."/>
            <person name="Yakimov M.M."/>
            <person name="Golyshina O.V."/>
            <person name="Reinhardt R."/>
            <person name="Golyshin P.N."/>
        </authorList>
    </citation>
    <scope>NUCLEOTIDE SEQUENCE [LARGE SCALE GENOMIC DNA]</scope>
</reference>
<comment type="subunit">
    <text evidence="2 8">Part of the 50S ribosomal subunit.</text>
</comment>
<dbReference type="KEGG" id="oai:OLEAN_C35930"/>
<evidence type="ECO:0000256" key="3">
    <source>
        <dbReference type="ARBA" id="ARBA00022730"/>
    </source>
</evidence>
<name>R4YV87_OLEAN</name>